<proteinExistence type="predicted"/>
<dbReference type="AlphaFoldDB" id="A0A4Y2WRP1"/>
<gene>
    <name evidence="1" type="ORF">AVEN_191602_1</name>
</gene>
<name>A0A4Y2WRP1_ARAVE</name>
<dbReference type="OrthoDB" id="6437682at2759"/>
<sequence length="193" mass="21796">MQDIFNILPDDVSCFICADDIFLLITGPSIEEVKNNISFCIAKLEFWCQTWHMEIAPQKSSIINFSSQASPAGFPVPFYSTNIPWAPSVRFLGTRFNDTISFRYHIDLIKWKTLQKLNEIKALASPRWGDTPNLLKICNACILQSLEYGTHAIGMTNKAGFSSLQTIHNQVIRFALACLAGPLSPFFIKFLEK</sequence>
<dbReference type="Proteomes" id="UP000499080">
    <property type="component" value="Unassembled WGS sequence"/>
</dbReference>
<organism evidence="1 2">
    <name type="scientific">Araneus ventricosus</name>
    <name type="common">Orbweaver spider</name>
    <name type="synonym">Epeira ventricosa</name>
    <dbReference type="NCBI Taxonomy" id="182803"/>
    <lineage>
        <taxon>Eukaryota</taxon>
        <taxon>Metazoa</taxon>
        <taxon>Ecdysozoa</taxon>
        <taxon>Arthropoda</taxon>
        <taxon>Chelicerata</taxon>
        <taxon>Arachnida</taxon>
        <taxon>Araneae</taxon>
        <taxon>Araneomorphae</taxon>
        <taxon>Entelegynae</taxon>
        <taxon>Araneoidea</taxon>
        <taxon>Araneidae</taxon>
        <taxon>Araneus</taxon>
    </lineage>
</organism>
<accession>A0A4Y2WRP1</accession>
<dbReference type="EMBL" id="BGPR01063363">
    <property type="protein sequence ID" value="GBO38577.1"/>
    <property type="molecule type" value="Genomic_DNA"/>
</dbReference>
<protein>
    <recommendedName>
        <fullName evidence="3">Reverse transcriptase domain-containing protein</fullName>
    </recommendedName>
</protein>
<evidence type="ECO:0008006" key="3">
    <source>
        <dbReference type="Google" id="ProtNLM"/>
    </source>
</evidence>
<evidence type="ECO:0000313" key="1">
    <source>
        <dbReference type="EMBL" id="GBO38577.1"/>
    </source>
</evidence>
<evidence type="ECO:0000313" key="2">
    <source>
        <dbReference type="Proteomes" id="UP000499080"/>
    </source>
</evidence>
<keyword evidence="2" id="KW-1185">Reference proteome</keyword>
<reference evidence="1 2" key="1">
    <citation type="journal article" date="2019" name="Sci. Rep.">
        <title>Orb-weaving spider Araneus ventricosus genome elucidates the spidroin gene catalogue.</title>
        <authorList>
            <person name="Kono N."/>
            <person name="Nakamura H."/>
            <person name="Ohtoshi R."/>
            <person name="Moran D.A.P."/>
            <person name="Shinohara A."/>
            <person name="Yoshida Y."/>
            <person name="Fujiwara M."/>
            <person name="Mori M."/>
            <person name="Tomita M."/>
            <person name="Arakawa K."/>
        </authorList>
    </citation>
    <scope>NUCLEOTIDE SEQUENCE [LARGE SCALE GENOMIC DNA]</scope>
</reference>
<comment type="caution">
    <text evidence="1">The sequence shown here is derived from an EMBL/GenBank/DDBJ whole genome shotgun (WGS) entry which is preliminary data.</text>
</comment>